<evidence type="ECO:0008006" key="6">
    <source>
        <dbReference type="Google" id="ProtNLM"/>
    </source>
</evidence>
<keyword evidence="5" id="KW-1185">Reference proteome</keyword>
<name>A0A563VPS8_9CYAN</name>
<evidence type="ECO:0000256" key="3">
    <source>
        <dbReference type="SAM" id="SignalP"/>
    </source>
</evidence>
<dbReference type="Pfam" id="PF07466">
    <property type="entry name" value="DUF1517"/>
    <property type="match status" value="1"/>
</dbReference>
<dbReference type="InterPro" id="IPR053023">
    <property type="entry name" value="FLAP_modulator"/>
</dbReference>
<accession>A0A563VPS8</accession>
<feature type="chain" id="PRO_5022151509" description="DUF1517 domain-containing protein" evidence="3">
    <location>
        <begin position="25"/>
        <end position="407"/>
    </location>
</feature>
<reference evidence="4 5" key="1">
    <citation type="submission" date="2019-01" db="EMBL/GenBank/DDBJ databases">
        <authorList>
            <person name="Brito A."/>
        </authorList>
    </citation>
    <scope>NUCLEOTIDE SEQUENCE [LARGE SCALE GENOMIC DNA]</scope>
    <source>
        <strain evidence="4">1</strain>
    </source>
</reference>
<feature type="compositionally biased region" description="Polar residues" evidence="1">
    <location>
        <begin position="119"/>
        <end position="144"/>
    </location>
</feature>
<sequence>MFKLKSIYLKLFLATLLTITGIHSSNNYFTSQVSAQETIQKNTYSSELVAKKSKTSRTRKSGGRSGGGSFKSKSKSRSSGSSSKKRSIRNQSRPSNSRRDSTNNHSPRRDYRDDYEPNPTYNNQKNYTPNYDRTSTRGSSYSRQQKPMHPIFRFILITLLLSIVGAIIFIPLFILFKFLSKYFSKDSRETRQVQKEINNDKVTVSKIQIALSSEAVEIQQDLSELSLTANTDTPEGLLELMRDSSLIIVRHSQAWTHVLSNSISMAINKAESAFDSLSVAERSKYDGESLSNVNGNIKIREQVSNSHRLLRRPHSRINKTTEPAVTVGQDEFADYLVVTLIFGTVDDKPLFEKINNEQQLEATLLKLAAMRADYLIKFELLWSPQTEGIYLTDEELLMKYTEMIPLV</sequence>
<evidence type="ECO:0000256" key="2">
    <source>
        <dbReference type="SAM" id="Phobius"/>
    </source>
</evidence>
<feature type="region of interest" description="Disordered" evidence="1">
    <location>
        <begin position="50"/>
        <end position="144"/>
    </location>
</feature>
<keyword evidence="2" id="KW-0472">Membrane</keyword>
<feature type="transmembrane region" description="Helical" evidence="2">
    <location>
        <begin position="151"/>
        <end position="176"/>
    </location>
</feature>
<dbReference type="InterPro" id="IPR010903">
    <property type="entry name" value="DUF1517"/>
</dbReference>
<dbReference type="PANTHER" id="PTHR33975:SF2">
    <property type="entry name" value="MYELIN-ASSOCIATED OLIGODENDROCYTE BASIC PROTEIN"/>
    <property type="match status" value="1"/>
</dbReference>
<dbReference type="Proteomes" id="UP000320055">
    <property type="component" value="Unassembled WGS sequence"/>
</dbReference>
<feature type="compositionally biased region" description="Basic residues" evidence="1">
    <location>
        <begin position="51"/>
        <end position="62"/>
    </location>
</feature>
<evidence type="ECO:0000313" key="5">
    <source>
        <dbReference type="Proteomes" id="UP000320055"/>
    </source>
</evidence>
<evidence type="ECO:0000256" key="1">
    <source>
        <dbReference type="SAM" id="MobiDB-lite"/>
    </source>
</evidence>
<dbReference type="PANTHER" id="PTHR33975">
    <property type="entry name" value="MYELIN-ASSOCIATED OLIGODENDROCYTE BASIC PROTEIN"/>
    <property type="match status" value="1"/>
</dbReference>
<dbReference type="RefSeq" id="WP_186375829.1">
    <property type="nucleotide sequence ID" value="NZ_LR213781.1"/>
</dbReference>
<dbReference type="EMBL" id="CAACVJ010000113">
    <property type="protein sequence ID" value="VEP13472.1"/>
    <property type="molecule type" value="Genomic_DNA"/>
</dbReference>
<feature type="compositionally biased region" description="Basic and acidic residues" evidence="1">
    <location>
        <begin position="97"/>
        <end position="115"/>
    </location>
</feature>
<evidence type="ECO:0000313" key="4">
    <source>
        <dbReference type="EMBL" id="VEP13472.1"/>
    </source>
</evidence>
<dbReference type="AlphaFoldDB" id="A0A563VPS8"/>
<organism evidence="4 5">
    <name type="scientific">Hyella patelloides LEGE 07179</name>
    <dbReference type="NCBI Taxonomy" id="945734"/>
    <lineage>
        <taxon>Bacteria</taxon>
        <taxon>Bacillati</taxon>
        <taxon>Cyanobacteriota</taxon>
        <taxon>Cyanophyceae</taxon>
        <taxon>Pleurocapsales</taxon>
        <taxon>Hyellaceae</taxon>
        <taxon>Hyella</taxon>
    </lineage>
</organism>
<protein>
    <recommendedName>
        <fullName evidence="6">DUF1517 domain-containing protein</fullName>
    </recommendedName>
</protein>
<gene>
    <name evidence="4" type="ORF">H1P_200004</name>
</gene>
<keyword evidence="2" id="KW-1133">Transmembrane helix</keyword>
<proteinExistence type="predicted"/>
<keyword evidence="2" id="KW-0812">Transmembrane</keyword>
<feature type="signal peptide" evidence="3">
    <location>
        <begin position="1"/>
        <end position="24"/>
    </location>
</feature>
<keyword evidence="3" id="KW-0732">Signal</keyword>